<protein>
    <submittedName>
        <fullName evidence="4">Unannotated protein</fullName>
    </submittedName>
</protein>
<feature type="domain" description="GmrSD restriction endonucleases C-terminal" evidence="3">
    <location>
        <begin position="443"/>
        <end position="581"/>
    </location>
</feature>
<dbReference type="InterPro" id="IPR011089">
    <property type="entry name" value="GmrSD_C"/>
</dbReference>
<dbReference type="Pfam" id="PF03235">
    <property type="entry name" value="GmrSD_N"/>
    <property type="match status" value="1"/>
</dbReference>
<dbReference type="InterPro" id="IPR004919">
    <property type="entry name" value="GmrSD_N"/>
</dbReference>
<evidence type="ECO:0000313" key="4">
    <source>
        <dbReference type="EMBL" id="CAB4773247.1"/>
    </source>
</evidence>
<reference evidence="4" key="1">
    <citation type="submission" date="2020-05" db="EMBL/GenBank/DDBJ databases">
        <authorList>
            <person name="Chiriac C."/>
            <person name="Salcher M."/>
            <person name="Ghai R."/>
            <person name="Kavagutti S V."/>
        </authorList>
    </citation>
    <scope>NUCLEOTIDE SEQUENCE</scope>
</reference>
<dbReference type="PANTHER" id="PTHR35149:SF2">
    <property type="entry name" value="DUF262 DOMAIN-CONTAINING PROTEIN"/>
    <property type="match status" value="1"/>
</dbReference>
<feature type="region of interest" description="Disordered" evidence="1">
    <location>
        <begin position="598"/>
        <end position="643"/>
    </location>
</feature>
<gene>
    <name evidence="4" type="ORF">UFOPK2942_00208</name>
</gene>
<feature type="compositionally biased region" description="Basic residues" evidence="1">
    <location>
        <begin position="618"/>
        <end position="628"/>
    </location>
</feature>
<name>A0A6J6VRK9_9ZZZZ</name>
<feature type="domain" description="GmrSD restriction endonucleases N-terminal" evidence="2">
    <location>
        <begin position="16"/>
        <end position="247"/>
    </location>
</feature>
<proteinExistence type="predicted"/>
<evidence type="ECO:0000259" key="3">
    <source>
        <dbReference type="Pfam" id="PF07510"/>
    </source>
</evidence>
<dbReference type="EMBL" id="CAFAAA010000002">
    <property type="protein sequence ID" value="CAB4773247.1"/>
    <property type="molecule type" value="Genomic_DNA"/>
</dbReference>
<dbReference type="Pfam" id="PF07510">
    <property type="entry name" value="GmrSD_C"/>
    <property type="match status" value="1"/>
</dbReference>
<organism evidence="4">
    <name type="scientific">freshwater metagenome</name>
    <dbReference type="NCBI Taxonomy" id="449393"/>
    <lineage>
        <taxon>unclassified sequences</taxon>
        <taxon>metagenomes</taxon>
        <taxon>ecological metagenomes</taxon>
    </lineage>
</organism>
<dbReference type="PANTHER" id="PTHR35149">
    <property type="entry name" value="SLL5132 PROTEIN"/>
    <property type="match status" value="1"/>
</dbReference>
<evidence type="ECO:0000259" key="2">
    <source>
        <dbReference type="Pfam" id="PF03235"/>
    </source>
</evidence>
<evidence type="ECO:0000256" key="1">
    <source>
        <dbReference type="SAM" id="MobiDB-lite"/>
    </source>
</evidence>
<dbReference type="AlphaFoldDB" id="A0A6J6VRK9"/>
<feature type="compositionally biased region" description="Basic and acidic residues" evidence="1">
    <location>
        <begin position="598"/>
        <end position="617"/>
    </location>
</feature>
<accession>A0A6J6VRK9</accession>
<sequence length="643" mass="73876">MAITAEDRFRAESLTITELFQSATYEVPAFQRDYAWTKEQCEDLWGDIKSLVEGDAKAHFLGPMVVIRKGQNNQKNFLVIDGQQRLTTLQMLIALVRDHWVELDPGMRETPVGPKPYEDTCQSLLVSGPPAYTRTFVSNWHIRETFFDYVQRELVDENRKTLGRIAEAPSKDLEYAEELFKAYIFFREKISLFSKEKTAILEDCLLNNMLILRIDAIQIDNAFVLFDTLNNRGLDLTQGDLVKNIIFQSMNESSILDLSPAMIKILGDWDSVVESVSYKKLDTFLRYFLILKLGRKVQKESISKDIENTYGSSIKIKQFMHDVSGYSDLFAFIERNDNFDGPYKIELNAMFDDLNDLNQATQAVFLLAALKRFHNWDTKDHFEKLSKACRAAEILSFRWLITGKNAQDLENIWREAGIKLMDASKDDQKVLDLALAHLKSNLPTDQEFKTELAGRSLKSSKFVRYILRKIENSRIDNQVWVLAGSDKLDVEHVAPKTPDDTHDWRSVMSGESSYRNIIFRLGNQTLLTRPLNRGAKNKEFSFKKPYYQKQTGHLTELTKELLLAPSWTQAVVVKRSESLAKEAIQLWSWGSLDKELKVTAPKPREPKEKPVKKAEIKRTRKKAAKKKAAISASVKKAKSTRSK</sequence>